<accession>A0A819WCF0</accession>
<protein>
    <submittedName>
        <fullName evidence="1">Uncharacterized protein</fullName>
    </submittedName>
</protein>
<dbReference type="Proteomes" id="UP000663881">
    <property type="component" value="Unassembled WGS sequence"/>
</dbReference>
<dbReference type="AlphaFoldDB" id="A0A819WCF0"/>
<evidence type="ECO:0000313" key="2">
    <source>
        <dbReference type="Proteomes" id="UP000663881"/>
    </source>
</evidence>
<gene>
    <name evidence="1" type="ORF">OKA104_LOCUS36868</name>
</gene>
<feature type="non-terminal residue" evidence="1">
    <location>
        <position position="1"/>
    </location>
</feature>
<evidence type="ECO:0000313" key="1">
    <source>
        <dbReference type="EMBL" id="CAF4123656.1"/>
    </source>
</evidence>
<proteinExistence type="predicted"/>
<comment type="caution">
    <text evidence="1">The sequence shown here is derived from an EMBL/GenBank/DDBJ whole genome shotgun (WGS) entry which is preliminary data.</text>
</comment>
<organism evidence="1 2">
    <name type="scientific">Adineta steineri</name>
    <dbReference type="NCBI Taxonomy" id="433720"/>
    <lineage>
        <taxon>Eukaryota</taxon>
        <taxon>Metazoa</taxon>
        <taxon>Spiralia</taxon>
        <taxon>Gnathifera</taxon>
        <taxon>Rotifera</taxon>
        <taxon>Eurotatoria</taxon>
        <taxon>Bdelloidea</taxon>
        <taxon>Adinetida</taxon>
        <taxon>Adinetidae</taxon>
        <taxon>Adineta</taxon>
    </lineage>
</organism>
<reference evidence="1" key="1">
    <citation type="submission" date="2021-02" db="EMBL/GenBank/DDBJ databases">
        <authorList>
            <person name="Nowell W R."/>
        </authorList>
    </citation>
    <scope>NUCLEOTIDE SEQUENCE</scope>
</reference>
<dbReference type="EMBL" id="CAJOAY010005904">
    <property type="protein sequence ID" value="CAF4123656.1"/>
    <property type="molecule type" value="Genomic_DNA"/>
</dbReference>
<name>A0A819WCF0_9BILA</name>
<sequence>NFSSVGCDDAVVVTFFRGDVDCGSEK</sequence>